<dbReference type="EMBL" id="JACIEQ010000020">
    <property type="protein sequence ID" value="MBB4024092.1"/>
    <property type="molecule type" value="Genomic_DNA"/>
</dbReference>
<comment type="caution">
    <text evidence="1">The sequence shown here is derived from an EMBL/GenBank/DDBJ whole genome shotgun (WGS) entry which is preliminary data.</text>
</comment>
<gene>
    <name evidence="1" type="ORF">GGR17_003932</name>
</gene>
<dbReference type="AlphaFoldDB" id="A0A840CIX3"/>
<evidence type="ECO:0000313" key="2">
    <source>
        <dbReference type="Proteomes" id="UP000585681"/>
    </source>
</evidence>
<protein>
    <submittedName>
        <fullName evidence="1">Uncharacterized protein</fullName>
    </submittedName>
</protein>
<proteinExistence type="predicted"/>
<organism evidence="1 2">
    <name type="scientific">Actibacterium naphthalenivorans</name>
    <dbReference type="NCBI Taxonomy" id="1614693"/>
    <lineage>
        <taxon>Bacteria</taxon>
        <taxon>Pseudomonadati</taxon>
        <taxon>Pseudomonadota</taxon>
        <taxon>Alphaproteobacteria</taxon>
        <taxon>Rhodobacterales</taxon>
        <taxon>Roseobacteraceae</taxon>
        <taxon>Actibacterium</taxon>
    </lineage>
</organism>
<sequence>MPRAALGGSGLDAAPAEIVPLPKVRFSDPDPWGQISYENALSARRAISYLLDRPLAELSQEDRAFIGDLVGRTLNKAEIEAAIKQRFRREQ</sequence>
<evidence type="ECO:0000313" key="1">
    <source>
        <dbReference type="EMBL" id="MBB4024092.1"/>
    </source>
</evidence>
<reference evidence="1" key="1">
    <citation type="submission" date="2020-08" db="EMBL/GenBank/DDBJ databases">
        <title>Genomic Encyclopedia of Type Strains, Phase IV (KMG-IV): sequencing the most valuable type-strain genomes for metagenomic binning, comparative biology and taxonomic classification.</title>
        <authorList>
            <person name="Goeker M."/>
        </authorList>
    </citation>
    <scope>NUCLEOTIDE SEQUENCE [LARGE SCALE GENOMIC DNA]</scope>
    <source>
        <strain evidence="1">DSM 105040</strain>
    </source>
</reference>
<name>A0A840CIX3_9RHOB</name>
<keyword evidence="2" id="KW-1185">Reference proteome</keyword>
<dbReference type="Proteomes" id="UP000585681">
    <property type="component" value="Unassembled WGS sequence"/>
</dbReference>
<accession>A0A840CIX3</accession>